<dbReference type="KEGG" id="cef:CE2328"/>
<feature type="domain" description="Type I restriction modification DNA specificity" evidence="4">
    <location>
        <begin position="57"/>
        <end position="174"/>
    </location>
</feature>
<dbReference type="HOGENOM" id="CLU_021095_2_1_11"/>
<evidence type="ECO:0000256" key="1">
    <source>
        <dbReference type="ARBA" id="ARBA00010923"/>
    </source>
</evidence>
<sequence>MSQLVQRRLTDLLSFIVDNRGRTCPTSETGIPLIATNCVKDDELYPVFEKVRFVDETTYETWFRAHPEPGDILFVCKGSPGRTALVPDPVSFCIAQDMVALRVDPTVVNNRYLYYMLQSQKTRHQIENMHVGTMIPHFKKGDFPKLVLSVHADLGEQQAIAEVLGALDDKIAANSACIRLIDEHLAAEYERTLQQGEVVEELGVIAEFHNKRRIPLSAKQRDERPGAVPYYGASGVFGYVNEAIFDEPLVLVGEDGSVINSDGTPVIQYIWGPSWVNNHAHALKGKLVSTELLYYAIRRSQVSTLVTGAVQPKINMGNLKRLQLALPAPESRTSTEAIIAAEVAAKRAFTTENRTLVATRDALLPQLMSGNLRVKDAEKIVKDAF</sequence>
<dbReference type="InterPro" id="IPR044946">
    <property type="entry name" value="Restrct_endonuc_typeI_TRD_sf"/>
</dbReference>
<keyword evidence="6" id="KW-1185">Reference proteome</keyword>
<accession>C8NQU1</accession>
<reference evidence="5 6" key="1">
    <citation type="journal article" date="2003" name="Genome Res.">
        <title>Comparative complete genome sequence analysis of the amino acid replacements responsible for the thermostability of Corynebacterium efficiens.</title>
        <authorList>
            <person name="Nishio Y."/>
            <person name="Nakamura Y."/>
            <person name="Kawarabayasi Y."/>
            <person name="Usuda Y."/>
            <person name="Kimura E."/>
            <person name="Sugimoto S."/>
            <person name="Matsui K."/>
            <person name="Yamagishi A."/>
            <person name="Kikuchi H."/>
            <person name="Ikeo K."/>
            <person name="Gojobori T."/>
        </authorList>
    </citation>
    <scope>NUCLEOTIDE SEQUENCE [LARGE SCALE GENOMIC DNA]</scope>
    <source>
        <strain evidence="6">DSM 44549 / YS-314 / AJ 12310 / JCM 11189 / NBRC 100395</strain>
    </source>
</reference>
<dbReference type="RefSeq" id="WP_006768332.1">
    <property type="nucleotide sequence ID" value="NC_004369.1"/>
</dbReference>
<name>Q8FN20_COREF</name>
<evidence type="ECO:0000313" key="6">
    <source>
        <dbReference type="Proteomes" id="UP000001409"/>
    </source>
</evidence>
<dbReference type="PANTHER" id="PTHR30408">
    <property type="entry name" value="TYPE-1 RESTRICTION ENZYME ECOKI SPECIFICITY PROTEIN"/>
    <property type="match status" value="1"/>
</dbReference>
<dbReference type="eggNOG" id="COG0732">
    <property type="taxonomic scope" value="Bacteria"/>
</dbReference>
<dbReference type="CDD" id="cd17262">
    <property type="entry name" value="RMtype1_S_Aco12261I-TRD2-CR2"/>
    <property type="match status" value="1"/>
</dbReference>
<organism evidence="5 6">
    <name type="scientific">Corynebacterium efficiens (strain DSM 44549 / YS-314 / AJ 12310 / JCM 11189 / NBRC 100395)</name>
    <dbReference type="NCBI Taxonomy" id="196164"/>
    <lineage>
        <taxon>Bacteria</taxon>
        <taxon>Bacillati</taxon>
        <taxon>Actinomycetota</taxon>
        <taxon>Actinomycetes</taxon>
        <taxon>Mycobacteriales</taxon>
        <taxon>Corynebacteriaceae</taxon>
        <taxon>Corynebacterium</taxon>
    </lineage>
</organism>
<dbReference type="Proteomes" id="UP000001409">
    <property type="component" value="Chromosome"/>
</dbReference>
<accession>Q8FN20</accession>
<evidence type="ECO:0000259" key="4">
    <source>
        <dbReference type="Pfam" id="PF01420"/>
    </source>
</evidence>
<dbReference type="PANTHER" id="PTHR30408:SF13">
    <property type="entry name" value="TYPE I RESTRICTION ENZYME HINDI SPECIFICITY SUBUNIT"/>
    <property type="match status" value="1"/>
</dbReference>
<evidence type="ECO:0000256" key="3">
    <source>
        <dbReference type="ARBA" id="ARBA00023125"/>
    </source>
</evidence>
<dbReference type="InterPro" id="IPR000055">
    <property type="entry name" value="Restrct_endonuc_typeI_TRD"/>
</dbReference>
<dbReference type="InterPro" id="IPR052021">
    <property type="entry name" value="Type-I_RS_S_subunit"/>
</dbReference>
<proteinExistence type="inferred from homology"/>
<dbReference type="GO" id="GO:0009307">
    <property type="term" value="P:DNA restriction-modification system"/>
    <property type="evidence" value="ECO:0007669"/>
    <property type="project" value="UniProtKB-KW"/>
</dbReference>
<dbReference type="Pfam" id="PF01420">
    <property type="entry name" value="Methylase_S"/>
    <property type="match status" value="2"/>
</dbReference>
<dbReference type="OrthoDB" id="9798929at2"/>
<protein>
    <submittedName>
        <fullName evidence="5">Putative type I restriction-modification system subunit S</fullName>
    </submittedName>
</protein>
<dbReference type="EMBL" id="BA000035">
    <property type="protein sequence ID" value="BAC19138.1"/>
    <property type="molecule type" value="Genomic_DNA"/>
</dbReference>
<dbReference type="SUPFAM" id="SSF116734">
    <property type="entry name" value="DNA methylase specificity domain"/>
    <property type="match status" value="2"/>
</dbReference>
<keyword evidence="2" id="KW-0680">Restriction system</keyword>
<comment type="similarity">
    <text evidence="1">Belongs to the type-I restriction system S methylase family.</text>
</comment>
<dbReference type="STRING" id="196164.gene:10742761"/>
<evidence type="ECO:0000256" key="2">
    <source>
        <dbReference type="ARBA" id="ARBA00022747"/>
    </source>
</evidence>
<dbReference type="Gene3D" id="3.90.220.20">
    <property type="entry name" value="DNA methylase specificity domains"/>
    <property type="match status" value="2"/>
</dbReference>
<dbReference type="AlphaFoldDB" id="Q8FN20"/>
<feature type="domain" description="Type I restriction modification DNA specificity" evidence="4">
    <location>
        <begin position="201"/>
        <end position="330"/>
    </location>
</feature>
<dbReference type="GO" id="GO:0003677">
    <property type="term" value="F:DNA binding"/>
    <property type="evidence" value="ECO:0007669"/>
    <property type="project" value="UniProtKB-KW"/>
</dbReference>
<evidence type="ECO:0000313" key="5">
    <source>
        <dbReference type="EMBL" id="BAC19138.1"/>
    </source>
</evidence>
<keyword evidence="3" id="KW-0238">DNA-binding</keyword>
<dbReference type="REBASE" id="6634">
    <property type="entry name" value="S.CefORF2327P"/>
</dbReference>